<protein>
    <submittedName>
        <fullName evidence="1">Uncharacterized protein</fullName>
    </submittedName>
</protein>
<proteinExistence type="predicted"/>
<name>A0A8X8LDU1_9BACT</name>
<sequence>MYGNLIGEFTNNESEEVTSESASLSGESIDYEGTYSSTWFDVEPHSLILNIRRNQEKYKFSWVELDRQSYEGEGILVDEMLIGHYRML</sequence>
<dbReference type="RefSeq" id="WP_092723259.1">
    <property type="nucleotide sequence ID" value="NZ_FNNO01000004.1"/>
</dbReference>
<keyword evidence="2" id="KW-1185">Reference proteome</keyword>
<evidence type="ECO:0000313" key="1">
    <source>
        <dbReference type="EMBL" id="SDW64785.1"/>
    </source>
</evidence>
<dbReference type="EMBL" id="FNNO01000004">
    <property type="protein sequence ID" value="SDW64785.1"/>
    <property type="molecule type" value="Genomic_DNA"/>
</dbReference>
<gene>
    <name evidence="1" type="ORF">SAMN05444410_104205</name>
</gene>
<evidence type="ECO:0000313" key="2">
    <source>
        <dbReference type="Proteomes" id="UP000198711"/>
    </source>
</evidence>
<organism evidence="1 2">
    <name type="scientific">Hydrobacter penzbergensis</name>
    <dbReference type="NCBI Taxonomy" id="1235997"/>
    <lineage>
        <taxon>Bacteria</taxon>
        <taxon>Pseudomonadati</taxon>
        <taxon>Bacteroidota</taxon>
        <taxon>Chitinophagia</taxon>
        <taxon>Chitinophagales</taxon>
        <taxon>Chitinophagaceae</taxon>
        <taxon>Hydrobacter</taxon>
    </lineage>
</organism>
<comment type="caution">
    <text evidence="1">The sequence shown here is derived from an EMBL/GenBank/DDBJ whole genome shotgun (WGS) entry which is preliminary data.</text>
</comment>
<dbReference type="AlphaFoldDB" id="A0A8X8LDU1"/>
<accession>A0A8X8LDU1</accession>
<reference evidence="1 2" key="1">
    <citation type="submission" date="2016-10" db="EMBL/GenBank/DDBJ databases">
        <authorList>
            <person name="Varghese N."/>
            <person name="Submissions S."/>
        </authorList>
    </citation>
    <scope>NUCLEOTIDE SEQUENCE [LARGE SCALE GENOMIC DNA]</scope>
    <source>
        <strain evidence="1 2">DSM 25353</strain>
    </source>
</reference>
<dbReference type="Proteomes" id="UP000198711">
    <property type="component" value="Unassembled WGS sequence"/>
</dbReference>